<dbReference type="PANTHER" id="PTHR43477">
    <property type="entry name" value="DIHYDROANTICAPSIN 7-DEHYDROGENASE"/>
    <property type="match status" value="1"/>
</dbReference>
<dbReference type="GO" id="GO:0016491">
    <property type="term" value="F:oxidoreductase activity"/>
    <property type="evidence" value="ECO:0007669"/>
    <property type="project" value="UniProtKB-KW"/>
</dbReference>
<dbReference type="InterPro" id="IPR036291">
    <property type="entry name" value="NAD(P)-bd_dom_sf"/>
</dbReference>
<dbReference type="PRINTS" id="PR00081">
    <property type="entry name" value="GDHRDH"/>
</dbReference>
<organism evidence="4">
    <name type="scientific">Streptomyces sp. R02</name>
    <dbReference type="NCBI Taxonomy" id="3238623"/>
    <lineage>
        <taxon>Bacteria</taxon>
        <taxon>Bacillati</taxon>
        <taxon>Actinomycetota</taxon>
        <taxon>Actinomycetes</taxon>
        <taxon>Kitasatosporales</taxon>
        <taxon>Streptomycetaceae</taxon>
        <taxon>Streptomyces</taxon>
    </lineage>
</organism>
<accession>A0AB39LFZ4</accession>
<dbReference type="EMBL" id="CP163429">
    <property type="protein sequence ID" value="XDP92738.1"/>
    <property type="molecule type" value="Genomic_DNA"/>
</dbReference>
<proteinExistence type="inferred from homology"/>
<dbReference type="InterPro" id="IPR057326">
    <property type="entry name" value="KR_dom"/>
</dbReference>
<dbReference type="AlphaFoldDB" id="A0AB39LFZ4"/>
<sequence length="248" mass="25591">MTPGPPLPQDLADQSVVVIGASSGIGLATARQVRRRGARVVMAGRDPERLERAAEEVGAERSAPLDAADTGRLREFFDALPGPVDHVVSTAGSPFYATLTDMDVDEARAHVGERLALTLGVAKYGGAVVRDAGTLVFVGGTGGRRPGVGSAVTSALTAALPALTASLAVELAPVRANLVAPGFVDTPLSASLLGDRLEERRERLRAALPIRRVVGPDDVAAVIVHLMVNEAVTGATYDVDGGQQLVPP</sequence>
<comment type="similarity">
    <text evidence="1">Belongs to the short-chain dehydrogenases/reductases (SDR) family.</text>
</comment>
<name>A0AB39LFZ4_9ACTN</name>
<protein>
    <submittedName>
        <fullName evidence="4">SDR family oxidoreductase</fullName>
    </submittedName>
</protein>
<dbReference type="RefSeq" id="WP_369154698.1">
    <property type="nucleotide sequence ID" value="NZ_CP163429.1"/>
</dbReference>
<dbReference type="Pfam" id="PF13561">
    <property type="entry name" value="adh_short_C2"/>
    <property type="match status" value="1"/>
</dbReference>
<evidence type="ECO:0000256" key="2">
    <source>
        <dbReference type="ARBA" id="ARBA00023002"/>
    </source>
</evidence>
<dbReference type="Gene3D" id="3.40.50.720">
    <property type="entry name" value="NAD(P)-binding Rossmann-like Domain"/>
    <property type="match status" value="1"/>
</dbReference>
<dbReference type="SUPFAM" id="SSF51735">
    <property type="entry name" value="NAD(P)-binding Rossmann-fold domains"/>
    <property type="match status" value="1"/>
</dbReference>
<evidence type="ECO:0000256" key="1">
    <source>
        <dbReference type="ARBA" id="ARBA00006484"/>
    </source>
</evidence>
<dbReference type="CDD" id="cd05233">
    <property type="entry name" value="SDR_c"/>
    <property type="match status" value="1"/>
</dbReference>
<reference evidence="4" key="1">
    <citation type="submission" date="2024-07" db="EMBL/GenBank/DDBJ databases">
        <authorList>
            <person name="Yu S.T."/>
        </authorList>
    </citation>
    <scope>NUCLEOTIDE SEQUENCE</scope>
    <source>
        <strain evidence="4">R02</strain>
    </source>
</reference>
<evidence type="ECO:0000313" key="4">
    <source>
        <dbReference type="EMBL" id="XDP92738.1"/>
    </source>
</evidence>
<dbReference type="SMART" id="SM00822">
    <property type="entry name" value="PKS_KR"/>
    <property type="match status" value="1"/>
</dbReference>
<dbReference type="InterPro" id="IPR051122">
    <property type="entry name" value="SDR_DHRS6-like"/>
</dbReference>
<evidence type="ECO:0000259" key="3">
    <source>
        <dbReference type="SMART" id="SM00822"/>
    </source>
</evidence>
<dbReference type="InterPro" id="IPR002347">
    <property type="entry name" value="SDR_fam"/>
</dbReference>
<gene>
    <name evidence="4" type="ORF">AB5J57_04070</name>
</gene>
<dbReference type="PANTHER" id="PTHR43477:SF1">
    <property type="entry name" value="DIHYDROANTICAPSIN 7-DEHYDROGENASE"/>
    <property type="match status" value="1"/>
</dbReference>
<feature type="domain" description="Ketoreductase" evidence="3">
    <location>
        <begin position="14"/>
        <end position="187"/>
    </location>
</feature>
<keyword evidence="2" id="KW-0560">Oxidoreductase</keyword>